<protein>
    <submittedName>
        <fullName evidence="4">DbpA RNA binding domain-containing protein</fullName>
    </submittedName>
</protein>
<dbReference type="InterPro" id="IPR012677">
    <property type="entry name" value="Nucleotide-bd_a/b_plait_sf"/>
</dbReference>
<dbReference type="RefSeq" id="WP_256613936.1">
    <property type="nucleotide sequence ID" value="NZ_JANIBK010000012.1"/>
</dbReference>
<dbReference type="InterPro" id="IPR057325">
    <property type="entry name" value="DeaD_dimer"/>
</dbReference>
<keyword evidence="1" id="KW-0963">Cytoplasm</keyword>
<evidence type="ECO:0000259" key="2">
    <source>
        <dbReference type="Pfam" id="PF03880"/>
    </source>
</evidence>
<comment type="caution">
    <text evidence="4">The sequence shown here is derived from an EMBL/GenBank/DDBJ whole genome shotgun (WGS) entry which is preliminary data.</text>
</comment>
<evidence type="ECO:0000256" key="1">
    <source>
        <dbReference type="ARBA" id="ARBA00022490"/>
    </source>
</evidence>
<dbReference type="Pfam" id="PF03880">
    <property type="entry name" value="DbpA"/>
    <property type="match status" value="1"/>
</dbReference>
<gene>
    <name evidence="4" type="ORF">NP596_03950</name>
</gene>
<accession>A0ABT1U1C5</accession>
<name>A0ABT1U1C5_9GAMM</name>
<proteinExistence type="predicted"/>
<evidence type="ECO:0000313" key="5">
    <source>
        <dbReference type="Proteomes" id="UP001524586"/>
    </source>
</evidence>
<reference evidence="4 5" key="1">
    <citation type="submission" date="2022-07" db="EMBL/GenBank/DDBJ databases">
        <title>Methylomonas rivi sp. nov., Methylomonas rosea sp. nov., Methylomonas aureus sp. nov. and Methylomonas subterranea sp. nov., four novel methanotrophs isolated from a freshwater creek and the deep terrestrial subsurface.</title>
        <authorList>
            <person name="Abin C."/>
            <person name="Sankaranarayanan K."/>
            <person name="Garner C."/>
            <person name="Sindelar R."/>
            <person name="Kotary K."/>
            <person name="Garner R."/>
            <person name="Barclay S."/>
            <person name="Lawson P."/>
            <person name="Krumholz L."/>
        </authorList>
    </citation>
    <scope>NUCLEOTIDE SEQUENCE [LARGE SCALE GENOMIC DNA]</scope>
    <source>
        <strain evidence="4 5">WSC-6</strain>
    </source>
</reference>
<evidence type="ECO:0000313" key="4">
    <source>
        <dbReference type="EMBL" id="MCQ8127604.1"/>
    </source>
</evidence>
<organism evidence="4 5">
    <name type="scientific">Methylomonas rivi</name>
    <dbReference type="NCBI Taxonomy" id="2952226"/>
    <lineage>
        <taxon>Bacteria</taxon>
        <taxon>Pseudomonadati</taxon>
        <taxon>Pseudomonadota</taxon>
        <taxon>Gammaproteobacteria</taxon>
        <taxon>Methylococcales</taxon>
        <taxon>Methylococcaceae</taxon>
        <taxon>Methylomonas</taxon>
    </lineage>
</organism>
<keyword evidence="5" id="KW-1185">Reference proteome</keyword>
<feature type="domain" description="DEAD box helicase DbpA/CsdA RNA-binding" evidence="2">
    <location>
        <begin position="85"/>
        <end position="155"/>
    </location>
</feature>
<sequence>MPVHPRKLEKLKKRLQQILAQENLLAHRQVIRQINAELAMEPMDCAAALLYMSQPHLFQPATEAENAGTPPLPPVFKPPHYRNVRYRLDVGKNHRIDQEQLLATLIEESGVDRKRIGRIEIRDSYTLVDLPDGMPADIFQLLSEATVQGHPLNIKRIKPNRKKFREQKRANE</sequence>
<evidence type="ECO:0000259" key="3">
    <source>
        <dbReference type="Pfam" id="PF25399"/>
    </source>
</evidence>
<dbReference type="EMBL" id="JANIBK010000012">
    <property type="protein sequence ID" value="MCQ8127604.1"/>
    <property type="molecule type" value="Genomic_DNA"/>
</dbReference>
<dbReference type="Proteomes" id="UP001524586">
    <property type="component" value="Unassembled WGS sequence"/>
</dbReference>
<dbReference type="Gene3D" id="3.30.70.330">
    <property type="match status" value="1"/>
</dbReference>
<dbReference type="Pfam" id="PF25399">
    <property type="entry name" value="DeaD_dimer"/>
    <property type="match status" value="1"/>
</dbReference>
<feature type="domain" description="RNA helicase DeaD dimerization" evidence="3">
    <location>
        <begin position="6"/>
        <end position="54"/>
    </location>
</feature>
<dbReference type="InterPro" id="IPR005580">
    <property type="entry name" value="DbpA/CsdA_RNA-bd_dom"/>
</dbReference>